<dbReference type="EMBL" id="AONB01000003">
    <property type="protein sequence ID" value="EXJ12237.1"/>
    <property type="molecule type" value="Genomic_DNA"/>
</dbReference>
<evidence type="ECO:0000256" key="3">
    <source>
        <dbReference type="ARBA" id="ARBA00021495"/>
    </source>
</evidence>
<comment type="catalytic activity">
    <reaction evidence="1">
        <text>ATP + protein L-histidine = ADP + protein N-phospho-L-histidine.</text>
        <dbReference type="EC" id="2.7.13.3"/>
    </reaction>
</comment>
<reference evidence="16 17" key="2">
    <citation type="journal article" date="2015" name="Syst. Appl. Microbiol.">
        <title>Nitrincola nitratireducens sp. nov. isolated from a haloalkaline crater lake.</title>
        <authorList>
            <person name="Singh A."/>
            <person name="Vaidya B."/>
            <person name="Tanuku N.R."/>
            <person name="Pinnaka A.K."/>
        </authorList>
    </citation>
    <scope>NUCLEOTIDE SEQUENCE [LARGE SCALE GENOMIC DNA]</scope>
    <source>
        <strain evidence="16 17">AK23</strain>
    </source>
</reference>
<keyword evidence="7" id="KW-0547">Nucleotide-binding</keyword>
<reference evidence="17" key="1">
    <citation type="submission" date="2012-11" db="EMBL/GenBank/DDBJ databases">
        <authorList>
            <person name="Singh A."/>
            <person name="Pinnaka A.K."/>
            <person name="Vaidya B."/>
        </authorList>
    </citation>
    <scope>NUCLEOTIDE SEQUENCE [LARGE SCALE GENOMIC DNA]</scope>
    <source>
        <strain evidence="17">AK23</strain>
    </source>
</reference>
<dbReference type="SMART" id="SM00387">
    <property type="entry name" value="HATPase_c"/>
    <property type="match status" value="1"/>
</dbReference>
<comment type="caution">
    <text evidence="16">The sequence shown here is derived from an EMBL/GenBank/DDBJ whole genome shotgun (WGS) entry which is preliminary data.</text>
</comment>
<dbReference type="Gene3D" id="1.20.120.160">
    <property type="entry name" value="HPT domain"/>
    <property type="match status" value="1"/>
</dbReference>
<dbReference type="PANTHER" id="PTHR43395">
    <property type="entry name" value="SENSOR HISTIDINE KINASE CHEA"/>
    <property type="match status" value="1"/>
</dbReference>
<evidence type="ECO:0000256" key="9">
    <source>
        <dbReference type="ARBA" id="ARBA00022840"/>
    </source>
</evidence>
<dbReference type="InterPro" id="IPR005467">
    <property type="entry name" value="His_kinase_dom"/>
</dbReference>
<evidence type="ECO:0000256" key="10">
    <source>
        <dbReference type="ARBA" id="ARBA00023012"/>
    </source>
</evidence>
<evidence type="ECO:0000256" key="2">
    <source>
        <dbReference type="ARBA" id="ARBA00012438"/>
    </source>
</evidence>
<dbReference type="Gene3D" id="1.10.287.560">
    <property type="entry name" value="Histidine kinase CheA-like, homodimeric domain"/>
    <property type="match status" value="1"/>
</dbReference>
<dbReference type="RefSeq" id="WP_036508610.1">
    <property type="nucleotide sequence ID" value="NZ_AONB01000003.1"/>
</dbReference>
<dbReference type="Pfam" id="PF02518">
    <property type="entry name" value="HATPase_c"/>
    <property type="match status" value="1"/>
</dbReference>
<evidence type="ECO:0000256" key="8">
    <source>
        <dbReference type="ARBA" id="ARBA00022777"/>
    </source>
</evidence>
<dbReference type="SMART" id="SM00260">
    <property type="entry name" value="CheW"/>
    <property type="match status" value="1"/>
</dbReference>
<dbReference type="Pfam" id="PF01584">
    <property type="entry name" value="CheW"/>
    <property type="match status" value="1"/>
</dbReference>
<dbReference type="InterPro" id="IPR036061">
    <property type="entry name" value="CheW-like_dom_sf"/>
</dbReference>
<proteinExistence type="predicted"/>
<dbReference type="AlphaFoldDB" id="W9V826"/>
<keyword evidence="17" id="KW-1185">Reference proteome</keyword>
<dbReference type="GO" id="GO:0005737">
    <property type="term" value="C:cytoplasm"/>
    <property type="evidence" value="ECO:0007669"/>
    <property type="project" value="InterPro"/>
</dbReference>
<dbReference type="Pfam" id="PF02895">
    <property type="entry name" value="H-kinase_dim"/>
    <property type="match status" value="1"/>
</dbReference>
<dbReference type="PRINTS" id="PR00344">
    <property type="entry name" value="BCTRLSENSOR"/>
</dbReference>
<comment type="function">
    <text evidence="11">Involved in the transmission of sensory signals from the chemoreceptors to the flagellar motors. CheA is autophosphorylated; it can transfer its phosphate group to either CheB or CheY.</text>
</comment>
<name>W9V826_9GAMM</name>
<evidence type="ECO:0000256" key="4">
    <source>
        <dbReference type="ARBA" id="ARBA00022500"/>
    </source>
</evidence>
<dbReference type="InterPro" id="IPR036890">
    <property type="entry name" value="HATPase_C_sf"/>
</dbReference>
<keyword evidence="6 16" id="KW-0808">Transferase</keyword>
<dbReference type="InterPro" id="IPR051315">
    <property type="entry name" value="Bact_Chemotaxis_CheA"/>
</dbReference>
<dbReference type="EC" id="2.7.13.3" evidence="2"/>
<dbReference type="InterPro" id="IPR004105">
    <property type="entry name" value="CheA-like_dim"/>
</dbReference>
<evidence type="ECO:0000313" key="17">
    <source>
        <dbReference type="Proteomes" id="UP000019464"/>
    </source>
</evidence>
<dbReference type="InterPro" id="IPR004358">
    <property type="entry name" value="Sig_transdc_His_kin-like_C"/>
</dbReference>
<dbReference type="Proteomes" id="UP000019464">
    <property type="component" value="Unassembled WGS sequence"/>
</dbReference>
<dbReference type="SUPFAM" id="SSF47384">
    <property type="entry name" value="Homodimeric domain of signal transducing histidine kinase"/>
    <property type="match status" value="1"/>
</dbReference>
<gene>
    <name evidence="16" type="primary">cheA_1</name>
    <name evidence="16" type="ORF">D791_01126</name>
</gene>
<dbReference type="CDD" id="cd00731">
    <property type="entry name" value="CheA_reg"/>
    <property type="match status" value="1"/>
</dbReference>
<dbReference type="SMART" id="SM01231">
    <property type="entry name" value="H-kinase_dim"/>
    <property type="match status" value="1"/>
</dbReference>
<evidence type="ECO:0000259" key="13">
    <source>
        <dbReference type="PROSITE" id="PS50109"/>
    </source>
</evidence>
<evidence type="ECO:0000313" key="16">
    <source>
        <dbReference type="EMBL" id="EXJ12237.1"/>
    </source>
</evidence>
<evidence type="ECO:0000259" key="15">
    <source>
        <dbReference type="PROSITE" id="PS50894"/>
    </source>
</evidence>
<evidence type="ECO:0000256" key="1">
    <source>
        <dbReference type="ARBA" id="ARBA00000085"/>
    </source>
</evidence>
<accession>W9V826</accession>
<feature type="domain" description="Histidine kinase" evidence="13">
    <location>
        <begin position="307"/>
        <end position="555"/>
    </location>
</feature>
<feature type="modified residue" description="Phosphohistidine" evidence="12">
    <location>
        <position position="44"/>
    </location>
</feature>
<dbReference type="Gene3D" id="2.30.30.40">
    <property type="entry name" value="SH3 Domains"/>
    <property type="match status" value="1"/>
</dbReference>
<dbReference type="PATRIC" id="fig|1229521.3.peg.1129"/>
<evidence type="ECO:0000256" key="7">
    <source>
        <dbReference type="ARBA" id="ARBA00022741"/>
    </source>
</evidence>
<evidence type="ECO:0000259" key="14">
    <source>
        <dbReference type="PROSITE" id="PS50851"/>
    </source>
</evidence>
<dbReference type="InterPro" id="IPR036097">
    <property type="entry name" value="HisK_dim/P_sf"/>
</dbReference>
<dbReference type="SUPFAM" id="SSF47226">
    <property type="entry name" value="Histidine-containing phosphotransfer domain, HPT domain"/>
    <property type="match status" value="1"/>
</dbReference>
<feature type="domain" description="HPt" evidence="15">
    <location>
        <begin position="1"/>
        <end position="101"/>
    </location>
</feature>
<dbReference type="SUPFAM" id="SSF50341">
    <property type="entry name" value="CheW-like"/>
    <property type="match status" value="1"/>
</dbReference>
<evidence type="ECO:0000256" key="11">
    <source>
        <dbReference type="ARBA" id="ARBA00035100"/>
    </source>
</evidence>
<feature type="domain" description="CheW-like" evidence="14">
    <location>
        <begin position="557"/>
        <end position="689"/>
    </location>
</feature>
<keyword evidence="4" id="KW-0145">Chemotaxis</keyword>
<dbReference type="GO" id="GO:0005524">
    <property type="term" value="F:ATP binding"/>
    <property type="evidence" value="ECO:0007669"/>
    <property type="project" value="UniProtKB-KW"/>
</dbReference>
<dbReference type="InterPro" id="IPR008207">
    <property type="entry name" value="Sig_transdc_His_kin_Hpt_dom"/>
</dbReference>
<dbReference type="InterPro" id="IPR003594">
    <property type="entry name" value="HATPase_dom"/>
</dbReference>
<dbReference type="SMART" id="SM00073">
    <property type="entry name" value="HPT"/>
    <property type="match status" value="1"/>
</dbReference>
<dbReference type="GO" id="GO:0000155">
    <property type="term" value="F:phosphorelay sensor kinase activity"/>
    <property type="evidence" value="ECO:0007669"/>
    <property type="project" value="InterPro"/>
</dbReference>
<dbReference type="CDD" id="cd16916">
    <property type="entry name" value="HATPase_CheA-like"/>
    <property type="match status" value="1"/>
</dbReference>
<evidence type="ECO:0000256" key="5">
    <source>
        <dbReference type="ARBA" id="ARBA00022553"/>
    </source>
</evidence>
<dbReference type="FunFam" id="3.30.565.10:FF:000016">
    <property type="entry name" value="Chemotaxis protein CheA, putative"/>
    <property type="match status" value="1"/>
</dbReference>
<dbReference type="InterPro" id="IPR036641">
    <property type="entry name" value="HPT_dom_sf"/>
</dbReference>
<dbReference type="PANTHER" id="PTHR43395:SF10">
    <property type="entry name" value="CHEMOTAXIS PROTEIN CHEA"/>
    <property type="match status" value="1"/>
</dbReference>
<dbReference type="GO" id="GO:0006935">
    <property type="term" value="P:chemotaxis"/>
    <property type="evidence" value="ECO:0007669"/>
    <property type="project" value="UniProtKB-KW"/>
</dbReference>
<dbReference type="PROSITE" id="PS50851">
    <property type="entry name" value="CHEW"/>
    <property type="match status" value="1"/>
</dbReference>
<dbReference type="STRING" id="1229521.D791_01126"/>
<keyword evidence="5 12" id="KW-0597">Phosphoprotein</keyword>
<dbReference type="Pfam" id="PF01627">
    <property type="entry name" value="Hpt"/>
    <property type="match status" value="1"/>
</dbReference>
<evidence type="ECO:0000256" key="6">
    <source>
        <dbReference type="ARBA" id="ARBA00022679"/>
    </source>
</evidence>
<keyword evidence="9" id="KW-0067">ATP-binding</keyword>
<dbReference type="OrthoDB" id="9803176at2"/>
<sequence>MSSPLHTFKEEAREHLENLENALLVLEDNPYDTEQISLAFRAMHTIKGAGGMVGMDHLSYFTHHLETFFEYVRSGDITLTAEMISLVLESSDHISALLQEMNPSTELKVISESLIKRCEKYTPKKDINDTVTPMPLNDHDLSVGTSTENEVECWAITLIPNQTTFKDGFDLIPLLKELKSLGSCQIKTTLVGFEWTLYDPQLSYLHVDVLLATSAGRNAIDDVFIFVQDDWNIQCQRVDIDESDRLGDLLVDKGLVSSDAIDQLIETQPKIGEVLTQSGLIDPSMVKKTLDEQAFVRGERQLKAPPTEEQTIRIPVGKLDMLMNLVGELVIAQVRLEQIASEVLNDDLTSVAEELSRLSTELRDTAFDIRMLPIGTTFGRFKRLIRDLNRELGKSVRLETYGAETELDKMVLDKLGDPLVHLLRNSMDHGVERPDVRELAGKNTEGVIVLSATHSEGQILITIRDDGAGLNTQKIEAKAIERGLIKPGHGLNEEALHQLIFEPGFSTADSVSDVSGRGVGMDVVRTSIESLRGRIRIQSQLGLGTQISIYLPMTLAIIEGLMVRVSDQRYVIPLTVVEECLETLGSEMTQDDGARLIEKRGELISCVRLREFFSVEGEMPLIEQTVVTRSSHLRLGITVDEVIGQHQTVIKSLGKLYQKTPGLMGATITGNGNVAMILDVNELADEIARNRSELQTGRYHHDA</sequence>
<protein>
    <recommendedName>
        <fullName evidence="3">Chemotaxis protein CheA</fullName>
        <ecNumber evidence="2">2.7.13.3</ecNumber>
    </recommendedName>
</protein>
<keyword evidence="10" id="KW-0902">Two-component regulatory system</keyword>
<dbReference type="PROSITE" id="PS50109">
    <property type="entry name" value="HIS_KIN"/>
    <property type="match status" value="1"/>
</dbReference>
<dbReference type="Gene3D" id="3.30.565.10">
    <property type="entry name" value="Histidine kinase-like ATPase, C-terminal domain"/>
    <property type="match status" value="1"/>
</dbReference>
<organism evidence="16 17">
    <name type="scientific">Nitrincola nitratireducens</name>
    <dbReference type="NCBI Taxonomy" id="1229521"/>
    <lineage>
        <taxon>Bacteria</taxon>
        <taxon>Pseudomonadati</taxon>
        <taxon>Pseudomonadota</taxon>
        <taxon>Gammaproteobacteria</taxon>
        <taxon>Oceanospirillales</taxon>
        <taxon>Oceanospirillaceae</taxon>
        <taxon>Nitrincola</taxon>
    </lineage>
</organism>
<keyword evidence="8" id="KW-0418">Kinase</keyword>
<dbReference type="PROSITE" id="PS50894">
    <property type="entry name" value="HPT"/>
    <property type="match status" value="1"/>
</dbReference>
<dbReference type="SUPFAM" id="SSF55874">
    <property type="entry name" value="ATPase domain of HSP90 chaperone/DNA topoisomerase II/histidine kinase"/>
    <property type="match status" value="1"/>
</dbReference>
<dbReference type="CDD" id="cd00088">
    <property type="entry name" value="HPT"/>
    <property type="match status" value="1"/>
</dbReference>
<dbReference type="InterPro" id="IPR002545">
    <property type="entry name" value="CheW-lke_dom"/>
</dbReference>
<evidence type="ECO:0000256" key="12">
    <source>
        <dbReference type="PROSITE-ProRule" id="PRU00110"/>
    </source>
</evidence>
<dbReference type="InterPro" id="IPR037006">
    <property type="entry name" value="CheA-like_homodim_sf"/>
</dbReference>